<evidence type="ECO:0000259" key="11">
    <source>
        <dbReference type="PROSITE" id="PS50240"/>
    </source>
</evidence>
<dbReference type="InterPro" id="IPR001314">
    <property type="entry name" value="Peptidase_S1A"/>
</dbReference>
<dbReference type="Proteomes" id="UP000265140">
    <property type="component" value="Chromosome 17"/>
</dbReference>
<accession>A0A6Q2YUW3</accession>
<dbReference type="Gene3D" id="2.40.10.10">
    <property type="entry name" value="Trypsin-like serine proteases"/>
    <property type="match status" value="2"/>
</dbReference>
<evidence type="ECO:0000256" key="7">
    <source>
        <dbReference type="ARBA" id="ARBA00022837"/>
    </source>
</evidence>
<organism evidence="12 13">
    <name type="scientific">Esox lucius</name>
    <name type="common">Northern pike</name>
    <dbReference type="NCBI Taxonomy" id="8010"/>
    <lineage>
        <taxon>Eukaryota</taxon>
        <taxon>Metazoa</taxon>
        <taxon>Chordata</taxon>
        <taxon>Craniata</taxon>
        <taxon>Vertebrata</taxon>
        <taxon>Euteleostomi</taxon>
        <taxon>Actinopterygii</taxon>
        <taxon>Neopterygii</taxon>
        <taxon>Teleostei</taxon>
        <taxon>Protacanthopterygii</taxon>
        <taxon>Esociformes</taxon>
        <taxon>Esocidae</taxon>
        <taxon>Esox</taxon>
    </lineage>
</organism>
<keyword evidence="7" id="KW-0106">Calcium</keyword>
<dbReference type="GO" id="GO:0004252">
    <property type="term" value="F:serine-type endopeptidase activity"/>
    <property type="evidence" value="ECO:0007669"/>
    <property type="project" value="UniProtKB-EC"/>
</dbReference>
<reference evidence="12" key="1">
    <citation type="submission" date="2020-02" db="EMBL/GenBank/DDBJ databases">
        <title>Esox lucius (northern pike) genome, fEsoLuc1, primary haplotype.</title>
        <authorList>
            <person name="Myers G."/>
            <person name="Karagic N."/>
            <person name="Meyer A."/>
            <person name="Pippel M."/>
            <person name="Reichard M."/>
            <person name="Winkler S."/>
            <person name="Tracey A."/>
            <person name="Sims Y."/>
            <person name="Howe K."/>
            <person name="Rhie A."/>
            <person name="Formenti G."/>
            <person name="Durbin R."/>
            <person name="Fedrigo O."/>
            <person name="Jarvis E.D."/>
        </authorList>
    </citation>
    <scope>NUCLEOTIDE SEQUENCE [LARGE SCALE GENOMIC DNA]</scope>
</reference>
<dbReference type="InterPro" id="IPR050850">
    <property type="entry name" value="Peptidase_S1_Elastase_sf"/>
</dbReference>
<reference evidence="12" key="2">
    <citation type="submission" date="2025-08" db="UniProtKB">
        <authorList>
            <consortium name="Ensembl"/>
        </authorList>
    </citation>
    <scope>IDENTIFICATION</scope>
</reference>
<sequence length="255" mass="26865">MTEDLVSKPKHLEEVPRTKVVGGEVALPNSWPWQVSVLVKSGISFFHNCGGVLIRKGWVVTAASCVDSSKTFLVVLGEYNLNSIEGTEQLITISRIIIHPLWKKDLASGNDIALLQLSTEAILNSAVQLAALPPSDQILPNNNPCYITGWGSTVTGGFLSIGLRQAGLAIVDYATCSGPTWWGAVAKPNMICAGGGSNSGCNGDSGGPLNCVVGGKYYVHGVTSFVSGAGCNTFQKPTVFTRVSAYISWITGFTG</sequence>
<keyword evidence="4" id="KW-0645">Protease</keyword>
<keyword evidence="5" id="KW-0378">Hydrolase</keyword>
<protein>
    <recommendedName>
        <fullName evidence="10">pancreatic elastase</fullName>
        <ecNumber evidence="10">3.4.21.36</ecNumber>
    </recommendedName>
</protein>
<dbReference type="EC" id="3.4.21.36" evidence="10"/>
<dbReference type="Bgee" id="ENSELUG00000001283">
    <property type="expression patterns" value="Expressed in nose and 12 other cell types or tissues"/>
</dbReference>
<dbReference type="SUPFAM" id="SSF50494">
    <property type="entry name" value="Trypsin-like serine proteases"/>
    <property type="match status" value="1"/>
</dbReference>
<dbReference type="PROSITE" id="PS50240">
    <property type="entry name" value="TRYPSIN_DOM"/>
    <property type="match status" value="1"/>
</dbReference>
<keyword evidence="6" id="KW-0720">Serine protease</keyword>
<evidence type="ECO:0000256" key="3">
    <source>
        <dbReference type="ARBA" id="ARBA00022525"/>
    </source>
</evidence>
<evidence type="ECO:0000256" key="1">
    <source>
        <dbReference type="ARBA" id="ARBA00001913"/>
    </source>
</evidence>
<dbReference type="AlphaFoldDB" id="A0A6Q2YUW3"/>
<comment type="subcellular location">
    <subcellularLocation>
        <location evidence="2">Secreted</location>
    </subcellularLocation>
</comment>
<dbReference type="SMART" id="SM00020">
    <property type="entry name" value="Tryp_SPc"/>
    <property type="match status" value="1"/>
</dbReference>
<dbReference type="GO" id="GO:0005615">
    <property type="term" value="C:extracellular space"/>
    <property type="evidence" value="ECO:0007669"/>
    <property type="project" value="TreeGrafter"/>
</dbReference>
<proteinExistence type="predicted"/>
<evidence type="ECO:0000256" key="10">
    <source>
        <dbReference type="ARBA" id="ARBA00039015"/>
    </source>
</evidence>
<evidence type="ECO:0000256" key="4">
    <source>
        <dbReference type="ARBA" id="ARBA00022670"/>
    </source>
</evidence>
<dbReference type="Ensembl" id="ENSELUT00000060009.2">
    <property type="protein sequence ID" value="ENSELUP00000069331.2"/>
    <property type="gene ID" value="ENSELUG00000001283.3"/>
</dbReference>
<dbReference type="PANTHER" id="PTHR24257:SF0">
    <property type="entry name" value="CHYMOTRYPSIN-LIKE ELASTASE FAMILY MEMBER 1"/>
    <property type="match status" value="1"/>
</dbReference>
<name>A0A6Q2YUW3_ESOLU</name>
<dbReference type="InterPro" id="IPR009003">
    <property type="entry name" value="Peptidase_S1_PA"/>
</dbReference>
<dbReference type="GO" id="GO:0006508">
    <property type="term" value="P:proteolysis"/>
    <property type="evidence" value="ECO:0007669"/>
    <property type="project" value="UniProtKB-KW"/>
</dbReference>
<keyword evidence="8" id="KW-1015">Disulfide bond</keyword>
<dbReference type="PROSITE" id="PS00135">
    <property type="entry name" value="TRYPSIN_SER"/>
    <property type="match status" value="1"/>
</dbReference>
<keyword evidence="3" id="KW-0964">Secreted</keyword>
<evidence type="ECO:0000256" key="5">
    <source>
        <dbReference type="ARBA" id="ARBA00022801"/>
    </source>
</evidence>
<feature type="domain" description="Peptidase S1" evidence="11">
    <location>
        <begin position="20"/>
        <end position="255"/>
    </location>
</feature>
<evidence type="ECO:0000313" key="13">
    <source>
        <dbReference type="Proteomes" id="UP000265140"/>
    </source>
</evidence>
<dbReference type="InterPro" id="IPR033116">
    <property type="entry name" value="TRYPSIN_SER"/>
</dbReference>
<dbReference type="InterPro" id="IPR001254">
    <property type="entry name" value="Trypsin_dom"/>
</dbReference>
<evidence type="ECO:0000256" key="8">
    <source>
        <dbReference type="ARBA" id="ARBA00023157"/>
    </source>
</evidence>
<comment type="cofactor">
    <cofactor evidence="1">
        <name>Ca(2+)</name>
        <dbReference type="ChEBI" id="CHEBI:29108"/>
    </cofactor>
</comment>
<dbReference type="InterPro" id="IPR043504">
    <property type="entry name" value="Peptidase_S1_PA_chymotrypsin"/>
</dbReference>
<evidence type="ECO:0000256" key="9">
    <source>
        <dbReference type="ARBA" id="ARBA00036864"/>
    </source>
</evidence>
<evidence type="ECO:0000256" key="2">
    <source>
        <dbReference type="ARBA" id="ARBA00004613"/>
    </source>
</evidence>
<evidence type="ECO:0000256" key="6">
    <source>
        <dbReference type="ARBA" id="ARBA00022825"/>
    </source>
</evidence>
<evidence type="ECO:0000313" key="12">
    <source>
        <dbReference type="Ensembl" id="ENSELUP00000069331.2"/>
    </source>
</evidence>
<dbReference type="GeneTree" id="ENSGT01030000234528"/>
<keyword evidence="13" id="KW-1185">Reference proteome</keyword>
<dbReference type="Pfam" id="PF00089">
    <property type="entry name" value="Trypsin"/>
    <property type="match status" value="1"/>
</dbReference>
<reference evidence="12" key="3">
    <citation type="submission" date="2025-09" db="UniProtKB">
        <authorList>
            <consortium name="Ensembl"/>
        </authorList>
    </citation>
    <scope>IDENTIFICATION</scope>
</reference>
<dbReference type="PRINTS" id="PR00722">
    <property type="entry name" value="CHYMOTRYPSIN"/>
</dbReference>
<dbReference type="CDD" id="cd00190">
    <property type="entry name" value="Tryp_SPc"/>
    <property type="match status" value="1"/>
</dbReference>
<comment type="catalytic activity">
    <reaction evidence="9">
        <text>Hydrolysis of proteins, including elastin. Preferential cleavage: Ala-|-Xaa.</text>
        <dbReference type="EC" id="3.4.21.36"/>
    </reaction>
</comment>
<dbReference type="PANTHER" id="PTHR24257">
    <property type="entry name" value="CHYMOTRYPSIN-LIKE ELASTASE FAMILY MEMBER"/>
    <property type="match status" value="1"/>
</dbReference>